<sequence>MDWRNPPRDRLAIRAHIRAQLRNRNLLEFADDDHETAQRAELVYLNVSPSWTEGAQNCNVLALEPMIATTTDAPEQSIEHTVTDNDDFWSSTGSSTCTAGEALLYRLRQPLSRVSYVSLAVYRAHYQHGDPLYPPKKVSFLTGPTPNQLYPASPVYPVRLSEGQQLFAVSPTAPVSQYLMLRLHGRRQRQWNGG</sequence>
<dbReference type="AlphaFoldDB" id="A0A150FZC6"/>
<dbReference type="OrthoDB" id="63379at2759"/>
<dbReference type="EMBL" id="LSYV01000110">
    <property type="protein sequence ID" value="KXZ42937.1"/>
    <property type="molecule type" value="Genomic_DNA"/>
</dbReference>
<organism evidence="1 2">
    <name type="scientific">Gonium pectorale</name>
    <name type="common">Green alga</name>
    <dbReference type="NCBI Taxonomy" id="33097"/>
    <lineage>
        <taxon>Eukaryota</taxon>
        <taxon>Viridiplantae</taxon>
        <taxon>Chlorophyta</taxon>
        <taxon>core chlorophytes</taxon>
        <taxon>Chlorophyceae</taxon>
        <taxon>CS clade</taxon>
        <taxon>Chlamydomonadales</taxon>
        <taxon>Volvocaceae</taxon>
        <taxon>Gonium</taxon>
    </lineage>
</organism>
<dbReference type="PANTHER" id="PTHR39741:SF2">
    <property type="entry name" value="F-BOX DOMAIN-CONTAINING PROTEIN"/>
    <property type="match status" value="1"/>
</dbReference>
<gene>
    <name evidence="1" type="ORF">GPECTOR_110g229</name>
</gene>
<evidence type="ECO:0000313" key="1">
    <source>
        <dbReference type="EMBL" id="KXZ42937.1"/>
    </source>
</evidence>
<keyword evidence="2" id="KW-1185">Reference proteome</keyword>
<dbReference type="PANTHER" id="PTHR39741">
    <property type="entry name" value="F-BOX DOMAIN CONTAINING PROTEIN, EXPRESSED"/>
    <property type="match status" value="1"/>
</dbReference>
<evidence type="ECO:0000313" key="2">
    <source>
        <dbReference type="Proteomes" id="UP000075714"/>
    </source>
</evidence>
<accession>A0A150FZC6</accession>
<dbReference type="Proteomes" id="UP000075714">
    <property type="component" value="Unassembled WGS sequence"/>
</dbReference>
<reference evidence="2" key="1">
    <citation type="journal article" date="2016" name="Nat. Commun.">
        <title>The Gonium pectorale genome demonstrates co-option of cell cycle regulation during the evolution of multicellularity.</title>
        <authorList>
            <person name="Hanschen E.R."/>
            <person name="Marriage T.N."/>
            <person name="Ferris P.J."/>
            <person name="Hamaji T."/>
            <person name="Toyoda A."/>
            <person name="Fujiyama A."/>
            <person name="Neme R."/>
            <person name="Noguchi H."/>
            <person name="Minakuchi Y."/>
            <person name="Suzuki M."/>
            <person name="Kawai-Toyooka H."/>
            <person name="Smith D.R."/>
            <person name="Sparks H."/>
            <person name="Anderson J."/>
            <person name="Bakaric R."/>
            <person name="Luria V."/>
            <person name="Karger A."/>
            <person name="Kirschner M.W."/>
            <person name="Durand P.M."/>
            <person name="Michod R.E."/>
            <person name="Nozaki H."/>
            <person name="Olson B.J."/>
        </authorList>
    </citation>
    <scope>NUCLEOTIDE SEQUENCE [LARGE SCALE GENOMIC DNA]</scope>
    <source>
        <strain evidence="2">NIES-2863</strain>
    </source>
</reference>
<protein>
    <submittedName>
        <fullName evidence="1">Uncharacterized protein</fullName>
    </submittedName>
</protein>
<comment type="caution">
    <text evidence="1">The sequence shown here is derived from an EMBL/GenBank/DDBJ whole genome shotgun (WGS) entry which is preliminary data.</text>
</comment>
<dbReference type="InterPro" id="IPR055336">
    <property type="entry name" value="At4g00755-like"/>
</dbReference>
<proteinExistence type="predicted"/>
<name>A0A150FZC6_GONPE</name>
<dbReference type="STRING" id="33097.A0A150FZC6"/>